<evidence type="ECO:0000259" key="4">
    <source>
        <dbReference type="Pfam" id="PF00717"/>
    </source>
</evidence>
<protein>
    <submittedName>
        <fullName evidence="5">Peptidase S24</fullName>
    </submittedName>
</protein>
<name>A0ABS7PWQ5_9SPHN</name>
<evidence type="ECO:0000256" key="3">
    <source>
        <dbReference type="ARBA" id="ARBA00023163"/>
    </source>
</evidence>
<keyword evidence="3" id="KW-0804">Transcription</keyword>
<keyword evidence="6" id="KW-1185">Reference proteome</keyword>
<dbReference type="Gene3D" id="2.10.109.10">
    <property type="entry name" value="Umud Fragment, subunit A"/>
    <property type="match status" value="1"/>
</dbReference>
<dbReference type="Proteomes" id="UP000706039">
    <property type="component" value="Unassembled WGS sequence"/>
</dbReference>
<evidence type="ECO:0000256" key="2">
    <source>
        <dbReference type="ARBA" id="ARBA00023125"/>
    </source>
</evidence>
<gene>
    <name evidence="5" type="ORF">K7G82_26030</name>
</gene>
<dbReference type="EMBL" id="JAINVV010000013">
    <property type="protein sequence ID" value="MBY8825788.1"/>
    <property type="molecule type" value="Genomic_DNA"/>
</dbReference>
<reference evidence="5 6" key="1">
    <citation type="submission" date="2021-08" db="EMBL/GenBank/DDBJ databases">
        <authorList>
            <person name="Tuo L."/>
        </authorList>
    </citation>
    <scope>NUCLEOTIDE SEQUENCE [LARGE SCALE GENOMIC DNA]</scope>
    <source>
        <strain evidence="5 6">JCM 31229</strain>
    </source>
</reference>
<organism evidence="5 6">
    <name type="scientific">Sphingomonas colocasiae</name>
    <dbReference type="NCBI Taxonomy" id="1848973"/>
    <lineage>
        <taxon>Bacteria</taxon>
        <taxon>Pseudomonadati</taxon>
        <taxon>Pseudomonadota</taxon>
        <taxon>Alphaproteobacteria</taxon>
        <taxon>Sphingomonadales</taxon>
        <taxon>Sphingomonadaceae</taxon>
        <taxon>Sphingomonas</taxon>
    </lineage>
</organism>
<evidence type="ECO:0000313" key="6">
    <source>
        <dbReference type="Proteomes" id="UP000706039"/>
    </source>
</evidence>
<evidence type="ECO:0000256" key="1">
    <source>
        <dbReference type="ARBA" id="ARBA00023015"/>
    </source>
</evidence>
<evidence type="ECO:0000313" key="5">
    <source>
        <dbReference type="EMBL" id="MBY8825788.1"/>
    </source>
</evidence>
<sequence length="225" mass="24428">MEMNDPRDILDALIRERGDDMASLSKMIGRNAAYIQQFIRRGSPRRLGEDDRRMLARYFGVPEERLGGRPVDAAPVPVGKGRVPRQGLVSVPRLEIGASAGPGAFAGDERPRQHVAFEAEWLRSLVGGGLADLSIIQVAGDSMSPTLSNGDEILVDRGDAAARLRDGIYVLRMDDALLVKRLAINPAGPRLAVRSDNPAYPSWPDCAPDDVGIIGRVVWAARRIA</sequence>
<dbReference type="InterPro" id="IPR015927">
    <property type="entry name" value="Peptidase_S24_S26A/B/C"/>
</dbReference>
<dbReference type="Pfam" id="PF00717">
    <property type="entry name" value="Peptidase_S24"/>
    <property type="match status" value="1"/>
</dbReference>
<dbReference type="RefSeq" id="WP_222992885.1">
    <property type="nucleotide sequence ID" value="NZ_JAINVV010000013.1"/>
</dbReference>
<keyword evidence="1" id="KW-0805">Transcription regulation</keyword>
<comment type="caution">
    <text evidence="5">The sequence shown here is derived from an EMBL/GenBank/DDBJ whole genome shotgun (WGS) entry which is preliminary data.</text>
</comment>
<dbReference type="PANTHER" id="PTHR40661:SF3">
    <property type="entry name" value="FELS-1 PROPHAGE TRANSCRIPTIONAL REGULATOR"/>
    <property type="match status" value="1"/>
</dbReference>
<dbReference type="InterPro" id="IPR039418">
    <property type="entry name" value="LexA-like"/>
</dbReference>
<feature type="domain" description="Peptidase S24/S26A/S26B/S26C" evidence="4">
    <location>
        <begin position="98"/>
        <end position="218"/>
    </location>
</feature>
<accession>A0ABS7PWQ5</accession>
<dbReference type="InterPro" id="IPR036286">
    <property type="entry name" value="LexA/Signal_pep-like_sf"/>
</dbReference>
<dbReference type="CDD" id="cd06529">
    <property type="entry name" value="S24_LexA-like"/>
    <property type="match status" value="1"/>
</dbReference>
<dbReference type="PANTHER" id="PTHR40661">
    <property type="match status" value="1"/>
</dbReference>
<keyword evidence="2" id="KW-0238">DNA-binding</keyword>
<proteinExistence type="predicted"/>
<dbReference type="SUPFAM" id="SSF51306">
    <property type="entry name" value="LexA/Signal peptidase"/>
    <property type="match status" value="1"/>
</dbReference>